<evidence type="ECO:0000256" key="9">
    <source>
        <dbReference type="ARBA" id="ARBA00023033"/>
    </source>
</evidence>
<keyword evidence="8 11" id="KW-0408">Iron</keyword>
<evidence type="ECO:0000256" key="12">
    <source>
        <dbReference type="RuleBase" id="RU000461"/>
    </source>
</evidence>
<dbReference type="PANTHER" id="PTHR47947:SF62">
    <property type="entry name" value="CYTOCHROME P450, FAMILY 81, SUBFAMILY D, POLYPEPTIDE 5"/>
    <property type="match status" value="1"/>
</dbReference>
<comment type="subcellular location">
    <subcellularLocation>
        <location evidence="1">Membrane</location>
        <topology evidence="1">Single-pass membrane protein</topology>
    </subcellularLocation>
</comment>
<evidence type="ECO:0000256" key="2">
    <source>
        <dbReference type="ARBA" id="ARBA00010617"/>
    </source>
</evidence>
<dbReference type="InterPro" id="IPR001128">
    <property type="entry name" value="Cyt_P450"/>
</dbReference>
<dbReference type="GO" id="GO:0016020">
    <property type="term" value="C:membrane"/>
    <property type="evidence" value="ECO:0007669"/>
    <property type="project" value="UniProtKB-SubCell"/>
</dbReference>
<dbReference type="GO" id="GO:0016705">
    <property type="term" value="F:oxidoreductase activity, acting on paired donors, with incorporation or reduction of molecular oxygen"/>
    <property type="evidence" value="ECO:0007669"/>
    <property type="project" value="InterPro"/>
</dbReference>
<dbReference type="PROSITE" id="PS00086">
    <property type="entry name" value="CYTOCHROME_P450"/>
    <property type="match status" value="1"/>
</dbReference>
<dbReference type="InterPro" id="IPR002401">
    <property type="entry name" value="Cyt_P450_E_grp-I"/>
</dbReference>
<comment type="cofactor">
    <cofactor evidence="11">
        <name>heme</name>
        <dbReference type="ChEBI" id="CHEBI:30413"/>
    </cofactor>
</comment>
<dbReference type="EMBL" id="CAMGYJ010000008">
    <property type="protein sequence ID" value="CAI0464574.1"/>
    <property type="molecule type" value="Genomic_DNA"/>
</dbReference>
<dbReference type="GO" id="GO:0004497">
    <property type="term" value="F:monooxygenase activity"/>
    <property type="evidence" value="ECO:0007669"/>
    <property type="project" value="UniProtKB-KW"/>
</dbReference>
<evidence type="ECO:0000256" key="6">
    <source>
        <dbReference type="ARBA" id="ARBA00022989"/>
    </source>
</evidence>
<dbReference type="SUPFAM" id="SSF48264">
    <property type="entry name" value="Cytochrome P450"/>
    <property type="match status" value="1"/>
</dbReference>
<evidence type="ECO:0008006" key="15">
    <source>
        <dbReference type="Google" id="ProtNLM"/>
    </source>
</evidence>
<keyword evidence="5 11" id="KW-0479">Metal-binding</keyword>
<keyword evidence="10" id="KW-0472">Membrane</keyword>
<evidence type="ECO:0000256" key="10">
    <source>
        <dbReference type="ARBA" id="ARBA00023136"/>
    </source>
</evidence>
<evidence type="ECO:0000313" key="14">
    <source>
        <dbReference type="Proteomes" id="UP001154282"/>
    </source>
</evidence>
<keyword evidence="6" id="KW-1133">Transmembrane helix</keyword>
<sequence>MLRLYPVTPLLVPHQSSEDCIVGGYHIPKGTMLMVNAWAIHRDPTIWEDPGSFRPERHGNGEVGGQAYGFLPFGMGRRSCPGSGLANKVMCLVLGSLIQCFEWERKGEGRGITMLKATPLVAMCRARECMNAVFLTM</sequence>
<comment type="caution">
    <text evidence="13">The sequence shown here is derived from an EMBL/GenBank/DDBJ whole genome shotgun (WGS) entry which is preliminary data.</text>
</comment>
<dbReference type="Proteomes" id="UP001154282">
    <property type="component" value="Unassembled WGS sequence"/>
</dbReference>
<comment type="similarity">
    <text evidence="2 12">Belongs to the cytochrome P450 family.</text>
</comment>
<dbReference type="PANTHER" id="PTHR47947">
    <property type="entry name" value="CYTOCHROME P450 82C3-RELATED"/>
    <property type="match status" value="1"/>
</dbReference>
<dbReference type="InterPro" id="IPR036396">
    <property type="entry name" value="Cyt_P450_sf"/>
</dbReference>
<dbReference type="Gene3D" id="1.10.630.10">
    <property type="entry name" value="Cytochrome P450"/>
    <property type="match status" value="1"/>
</dbReference>
<keyword evidence="3 11" id="KW-0349">Heme</keyword>
<evidence type="ECO:0000313" key="13">
    <source>
        <dbReference type="EMBL" id="CAI0464574.1"/>
    </source>
</evidence>
<dbReference type="InterPro" id="IPR017972">
    <property type="entry name" value="Cyt_P450_CS"/>
</dbReference>
<evidence type="ECO:0000256" key="8">
    <source>
        <dbReference type="ARBA" id="ARBA00023004"/>
    </source>
</evidence>
<organism evidence="13 14">
    <name type="scientific">Linum tenue</name>
    <dbReference type="NCBI Taxonomy" id="586396"/>
    <lineage>
        <taxon>Eukaryota</taxon>
        <taxon>Viridiplantae</taxon>
        <taxon>Streptophyta</taxon>
        <taxon>Embryophyta</taxon>
        <taxon>Tracheophyta</taxon>
        <taxon>Spermatophyta</taxon>
        <taxon>Magnoliopsida</taxon>
        <taxon>eudicotyledons</taxon>
        <taxon>Gunneridae</taxon>
        <taxon>Pentapetalae</taxon>
        <taxon>rosids</taxon>
        <taxon>fabids</taxon>
        <taxon>Malpighiales</taxon>
        <taxon>Linaceae</taxon>
        <taxon>Linum</taxon>
    </lineage>
</organism>
<accession>A0AAV0P0W3</accession>
<evidence type="ECO:0000256" key="3">
    <source>
        <dbReference type="ARBA" id="ARBA00022617"/>
    </source>
</evidence>
<proteinExistence type="inferred from homology"/>
<dbReference type="GO" id="GO:0020037">
    <property type="term" value="F:heme binding"/>
    <property type="evidence" value="ECO:0007669"/>
    <property type="project" value="InterPro"/>
</dbReference>
<protein>
    <recommendedName>
        <fullName evidence="15">Cytochrome P450</fullName>
    </recommendedName>
</protein>
<name>A0AAV0P0W3_9ROSI</name>
<dbReference type="InterPro" id="IPR050651">
    <property type="entry name" value="Plant_Cytochrome_P450_Monoox"/>
</dbReference>
<dbReference type="AlphaFoldDB" id="A0AAV0P0W3"/>
<keyword evidence="9 12" id="KW-0503">Monooxygenase</keyword>
<evidence type="ECO:0000256" key="5">
    <source>
        <dbReference type="ARBA" id="ARBA00022723"/>
    </source>
</evidence>
<keyword evidence="14" id="KW-1185">Reference proteome</keyword>
<keyword evidence="4" id="KW-0812">Transmembrane</keyword>
<dbReference type="GO" id="GO:0005506">
    <property type="term" value="F:iron ion binding"/>
    <property type="evidence" value="ECO:0007669"/>
    <property type="project" value="InterPro"/>
</dbReference>
<gene>
    <name evidence="13" type="ORF">LITE_LOCUS36244</name>
</gene>
<keyword evidence="7 12" id="KW-0560">Oxidoreductase</keyword>
<dbReference type="PRINTS" id="PR00463">
    <property type="entry name" value="EP450I"/>
</dbReference>
<dbReference type="Pfam" id="PF00067">
    <property type="entry name" value="p450"/>
    <property type="match status" value="1"/>
</dbReference>
<evidence type="ECO:0000256" key="11">
    <source>
        <dbReference type="PIRSR" id="PIRSR602401-1"/>
    </source>
</evidence>
<evidence type="ECO:0000256" key="7">
    <source>
        <dbReference type="ARBA" id="ARBA00023002"/>
    </source>
</evidence>
<feature type="binding site" description="axial binding residue" evidence="11">
    <location>
        <position position="80"/>
    </location>
    <ligand>
        <name>heme</name>
        <dbReference type="ChEBI" id="CHEBI:30413"/>
    </ligand>
    <ligandPart>
        <name>Fe</name>
        <dbReference type="ChEBI" id="CHEBI:18248"/>
    </ligandPart>
</feature>
<reference evidence="13" key="1">
    <citation type="submission" date="2022-08" db="EMBL/GenBank/DDBJ databases">
        <authorList>
            <person name="Gutierrez-Valencia J."/>
        </authorList>
    </citation>
    <scope>NUCLEOTIDE SEQUENCE</scope>
</reference>
<evidence type="ECO:0000256" key="1">
    <source>
        <dbReference type="ARBA" id="ARBA00004167"/>
    </source>
</evidence>
<evidence type="ECO:0000256" key="4">
    <source>
        <dbReference type="ARBA" id="ARBA00022692"/>
    </source>
</evidence>